<accession>A0A6J6VXP9</accession>
<name>A0A6J6VXP9_9ZZZZ</name>
<feature type="domain" description="NADH-quinone oxidoreductase subunit D" evidence="1">
    <location>
        <begin position="183"/>
        <end position="453"/>
    </location>
</feature>
<organism evidence="2">
    <name type="scientific">freshwater metagenome</name>
    <dbReference type="NCBI Taxonomy" id="449393"/>
    <lineage>
        <taxon>unclassified sequences</taxon>
        <taxon>metagenomes</taxon>
        <taxon>ecological metagenomes</taxon>
    </lineage>
</organism>
<proteinExistence type="inferred from homology"/>
<dbReference type="InterPro" id="IPR001135">
    <property type="entry name" value="NADH_Q_OxRdtase_suD"/>
</dbReference>
<dbReference type="NCBIfam" id="NF004739">
    <property type="entry name" value="PRK06075.1"/>
    <property type="match status" value="1"/>
</dbReference>
<dbReference type="HAMAP" id="MF_01358">
    <property type="entry name" value="NDH1_NuoD"/>
    <property type="match status" value="1"/>
</dbReference>
<dbReference type="NCBIfam" id="TIGR01962">
    <property type="entry name" value="NuoD"/>
    <property type="match status" value="1"/>
</dbReference>
<dbReference type="AlphaFoldDB" id="A0A6J6VXP9"/>
<reference evidence="2" key="1">
    <citation type="submission" date="2020-05" db="EMBL/GenBank/DDBJ databases">
        <authorList>
            <person name="Chiriac C."/>
            <person name="Salcher M."/>
            <person name="Ghai R."/>
            <person name="Kavagutti S V."/>
        </authorList>
    </citation>
    <scope>NUCLEOTIDE SEQUENCE</scope>
</reference>
<evidence type="ECO:0000259" key="1">
    <source>
        <dbReference type="Pfam" id="PF00346"/>
    </source>
</evidence>
<gene>
    <name evidence="2" type="ORF">UFOPK2958_00287</name>
</gene>
<sequence length="453" mass="50776">MSDTTKNSVRSIDREPLLVAETSEGPQELGFRRDTQSDQLGREMGAVLNLDGRTLDPSAIDFESRDDELMIINMGPSHPSTHGVLRLMLELDGEFVLRTKPVIGYLHTGMEKQGEELSYVQGGTNVTRMDYLSPINNELSYSIAVEKLLGIEVPDRAIWIRMLMSELNRISSHLVWMATNGMDLGSTSMMIYGLRERELVLAFFEKTAGLRLNLNYVRPGGVAADLPDGWQDDVLVICDTIDARTYEYDQLLTGQVIFRQRMEGVAPITAEEALALGLTGPLLRSTGVPWDLRKEMPYLAYDQIDFDVIVGTYGDNFDRYAIRLNEIRESIKIVRQCIDMMPKGDYRTQDPKVTPPPRARIDESMEALIHHFKLFTEGFHVPAGEVYSAIESPRGELGCYIVADGGPRPYRIHVRAPSFVNLQAIPLLMRGGLMSDTITVISTVDPVMGEVDR</sequence>
<dbReference type="GO" id="GO:0016651">
    <property type="term" value="F:oxidoreductase activity, acting on NAD(P)H"/>
    <property type="evidence" value="ECO:0007669"/>
    <property type="project" value="InterPro"/>
</dbReference>
<dbReference type="Pfam" id="PF00346">
    <property type="entry name" value="Complex1_49kDa"/>
    <property type="match status" value="1"/>
</dbReference>
<protein>
    <submittedName>
        <fullName evidence="2">Unannotated protein</fullName>
    </submittedName>
</protein>
<dbReference type="InterPro" id="IPR022885">
    <property type="entry name" value="NDH1_su_D/H"/>
</dbReference>
<dbReference type="SUPFAM" id="SSF56762">
    <property type="entry name" value="HydB/Nqo4-like"/>
    <property type="match status" value="1"/>
</dbReference>
<dbReference type="EMBL" id="CAFAAB010000019">
    <property type="protein sequence ID" value="CAB4777401.1"/>
    <property type="molecule type" value="Genomic_DNA"/>
</dbReference>
<dbReference type="PANTHER" id="PTHR11993">
    <property type="entry name" value="NADH-UBIQUINONE OXIDOREDUCTASE 49 KDA SUBUNIT"/>
    <property type="match status" value="1"/>
</dbReference>
<dbReference type="Gene3D" id="1.10.645.10">
    <property type="entry name" value="Cytochrome-c3 Hydrogenase, chain B"/>
    <property type="match status" value="1"/>
</dbReference>
<dbReference type="InterPro" id="IPR029014">
    <property type="entry name" value="NiFe-Hase_large"/>
</dbReference>
<dbReference type="GO" id="GO:0048038">
    <property type="term" value="F:quinone binding"/>
    <property type="evidence" value="ECO:0007669"/>
    <property type="project" value="InterPro"/>
</dbReference>
<evidence type="ECO:0000313" key="2">
    <source>
        <dbReference type="EMBL" id="CAB4777401.1"/>
    </source>
</evidence>
<dbReference type="PANTHER" id="PTHR11993:SF10">
    <property type="entry name" value="NADH DEHYDROGENASE [UBIQUINONE] IRON-SULFUR PROTEIN 2, MITOCHONDRIAL"/>
    <property type="match status" value="1"/>
</dbReference>
<dbReference type="GO" id="GO:0051287">
    <property type="term" value="F:NAD binding"/>
    <property type="evidence" value="ECO:0007669"/>
    <property type="project" value="InterPro"/>
</dbReference>